<dbReference type="PANTHER" id="PTHR45662:SF8">
    <property type="entry name" value="PHOSPHATIDYLINOSITIDE PHOSPHATASE SAC2"/>
    <property type="match status" value="1"/>
</dbReference>
<keyword evidence="3" id="KW-1185">Reference proteome</keyword>
<name>A0ABQ9FMK9_TEGGR</name>
<accession>A0ABQ9FMK9</accession>
<dbReference type="InterPro" id="IPR002013">
    <property type="entry name" value="SAC_dom"/>
</dbReference>
<dbReference type="Pfam" id="PF02383">
    <property type="entry name" value="Syja_N"/>
    <property type="match status" value="1"/>
</dbReference>
<evidence type="ECO:0000313" key="2">
    <source>
        <dbReference type="EMBL" id="KAJ8317172.1"/>
    </source>
</evidence>
<feature type="domain" description="SAC" evidence="1">
    <location>
        <begin position="133"/>
        <end position="304"/>
    </location>
</feature>
<gene>
    <name evidence="2" type="ORF">KUTeg_005076</name>
</gene>
<evidence type="ECO:0000313" key="3">
    <source>
        <dbReference type="Proteomes" id="UP001217089"/>
    </source>
</evidence>
<dbReference type="PROSITE" id="PS50275">
    <property type="entry name" value="SAC"/>
    <property type="match status" value="1"/>
</dbReference>
<dbReference type="EMBL" id="JARBDR010000246">
    <property type="protein sequence ID" value="KAJ8317172.1"/>
    <property type="molecule type" value="Genomic_DNA"/>
</dbReference>
<comment type="caution">
    <text evidence="2">The sequence shown here is derived from an EMBL/GenBank/DDBJ whole genome shotgun (WGS) entry which is preliminary data.</text>
</comment>
<reference evidence="2 3" key="1">
    <citation type="submission" date="2022-12" db="EMBL/GenBank/DDBJ databases">
        <title>Chromosome-level genome of Tegillarca granosa.</title>
        <authorList>
            <person name="Kim J."/>
        </authorList>
    </citation>
    <scope>NUCLEOTIDE SEQUENCE [LARGE SCALE GENOMIC DNA]</scope>
    <source>
        <strain evidence="2">Teg-2019</strain>
        <tissue evidence="2">Adductor muscle</tissue>
    </source>
</reference>
<organism evidence="2 3">
    <name type="scientific">Tegillarca granosa</name>
    <name type="common">Malaysian cockle</name>
    <name type="synonym">Anadara granosa</name>
    <dbReference type="NCBI Taxonomy" id="220873"/>
    <lineage>
        <taxon>Eukaryota</taxon>
        <taxon>Metazoa</taxon>
        <taxon>Spiralia</taxon>
        <taxon>Lophotrochozoa</taxon>
        <taxon>Mollusca</taxon>
        <taxon>Bivalvia</taxon>
        <taxon>Autobranchia</taxon>
        <taxon>Pteriomorphia</taxon>
        <taxon>Arcoida</taxon>
        <taxon>Arcoidea</taxon>
        <taxon>Arcidae</taxon>
        <taxon>Tegillarca</taxon>
    </lineage>
</organism>
<dbReference type="PANTHER" id="PTHR45662">
    <property type="entry name" value="PHOSPHATIDYLINOSITIDE PHOSPHATASE SAC1"/>
    <property type="match status" value="1"/>
</dbReference>
<protein>
    <recommendedName>
        <fullName evidence="1">SAC domain-containing protein</fullName>
    </recommendedName>
</protein>
<evidence type="ECO:0000259" key="1">
    <source>
        <dbReference type="PROSITE" id="PS50275"/>
    </source>
</evidence>
<proteinExistence type="predicted"/>
<sequence>MNVDNFTGFKLWFEIIMQVFQTEDQYILQSGDYTLWCSRIDGKLEAKRVGNENIYQINRIAILPLSNAEPGELDLELCKMHHFGIKKPERITQLSDGQQNPLQKMGKSLKTAAENKEVKDREKFVKRVLDELMKMYNDSDSFYYSNTYDLTSNIQRQHDPSYTKSIPLWKRANERFFWNSHMLKDLIDVEPNTEGYIQIEDCIMDFLEDKKAGLSDSVLLNTDFGSPDHVEPLKFKIGIISRRSRHKAGTRSKKRGIDETGACANYVETEQILEFGSHIVSFVQVRGSIPVYWSQTGYKYRPPPKLDRVCVKKKLW</sequence>
<dbReference type="Proteomes" id="UP001217089">
    <property type="component" value="Unassembled WGS sequence"/>
</dbReference>